<keyword evidence="2" id="KW-1185">Reference proteome</keyword>
<dbReference type="EMBL" id="JAGGKV010000026">
    <property type="protein sequence ID" value="MBP1966901.1"/>
    <property type="molecule type" value="Genomic_DNA"/>
</dbReference>
<evidence type="ECO:0000313" key="2">
    <source>
        <dbReference type="Proteomes" id="UP001519344"/>
    </source>
</evidence>
<organism evidence="1 2">
    <name type="scientific">Paenibacillus aceris</name>
    <dbReference type="NCBI Taxonomy" id="869555"/>
    <lineage>
        <taxon>Bacteria</taxon>
        <taxon>Bacillati</taxon>
        <taxon>Bacillota</taxon>
        <taxon>Bacilli</taxon>
        <taxon>Bacillales</taxon>
        <taxon>Paenibacillaceae</taxon>
        <taxon>Paenibacillus</taxon>
    </lineage>
</organism>
<proteinExistence type="predicted"/>
<protein>
    <submittedName>
        <fullName evidence="1">Uncharacterized protein</fullName>
    </submittedName>
</protein>
<dbReference type="Proteomes" id="UP001519344">
    <property type="component" value="Unassembled WGS sequence"/>
</dbReference>
<accession>A0ABS4I7J6</accession>
<gene>
    <name evidence="1" type="ORF">J2Z65_006162</name>
</gene>
<evidence type="ECO:0000313" key="1">
    <source>
        <dbReference type="EMBL" id="MBP1966901.1"/>
    </source>
</evidence>
<reference evidence="1 2" key="1">
    <citation type="submission" date="2021-03" db="EMBL/GenBank/DDBJ databases">
        <title>Genomic Encyclopedia of Type Strains, Phase IV (KMG-IV): sequencing the most valuable type-strain genomes for metagenomic binning, comparative biology and taxonomic classification.</title>
        <authorList>
            <person name="Goeker M."/>
        </authorList>
    </citation>
    <scope>NUCLEOTIDE SEQUENCE [LARGE SCALE GENOMIC DNA]</scope>
    <source>
        <strain evidence="1 2">DSM 24950</strain>
    </source>
</reference>
<name>A0ABS4I7J6_9BACL</name>
<comment type="caution">
    <text evidence="1">The sequence shown here is derived from an EMBL/GenBank/DDBJ whole genome shotgun (WGS) entry which is preliminary data.</text>
</comment>
<sequence length="74" mass="8229">MSNHGSGFFFVCCWGDANESYPFFLCAENGFKATGGGRGTTGRYFAENSTLSEGTGTRVRYFTMMDRNWDDAVK</sequence>